<reference evidence="1 2" key="1">
    <citation type="submission" date="2021-01" db="EMBL/GenBank/DDBJ databases">
        <title>Whole genome shotgun sequence of Planobispora siamensis NBRC 107568.</title>
        <authorList>
            <person name="Komaki H."/>
            <person name="Tamura T."/>
        </authorList>
    </citation>
    <scope>NUCLEOTIDE SEQUENCE [LARGE SCALE GENOMIC DNA]</scope>
    <source>
        <strain evidence="1 2">NBRC 107568</strain>
    </source>
</reference>
<organism evidence="1 2">
    <name type="scientific">Planobispora siamensis</name>
    <dbReference type="NCBI Taxonomy" id="936338"/>
    <lineage>
        <taxon>Bacteria</taxon>
        <taxon>Bacillati</taxon>
        <taxon>Actinomycetota</taxon>
        <taxon>Actinomycetes</taxon>
        <taxon>Streptosporangiales</taxon>
        <taxon>Streptosporangiaceae</taxon>
        <taxon>Planobispora</taxon>
    </lineage>
</organism>
<gene>
    <name evidence="1" type="ORF">Psi01_57070</name>
</gene>
<sequence length="117" mass="12703">MRKSVAVRARTDRRVRRAGRPAHGFAEAPWRVWKAARDEFGEGDVACRIVEEMPYFVDNGGPRPHRTSLRKIAAQARMTVAEEVSALFAMEAAGGLLWDTGSQTATLTLPGDGGHGG</sequence>
<proteinExistence type="predicted"/>
<protein>
    <submittedName>
        <fullName evidence="1">Uncharacterized protein</fullName>
    </submittedName>
</protein>
<accession>A0A8J3SIT4</accession>
<comment type="caution">
    <text evidence="1">The sequence shown here is derived from an EMBL/GenBank/DDBJ whole genome shotgun (WGS) entry which is preliminary data.</text>
</comment>
<dbReference type="AlphaFoldDB" id="A0A8J3SIT4"/>
<name>A0A8J3SIT4_9ACTN</name>
<evidence type="ECO:0000313" key="2">
    <source>
        <dbReference type="Proteomes" id="UP000619788"/>
    </source>
</evidence>
<keyword evidence="2" id="KW-1185">Reference proteome</keyword>
<dbReference type="EMBL" id="BOOJ01000050">
    <property type="protein sequence ID" value="GIH95077.1"/>
    <property type="molecule type" value="Genomic_DNA"/>
</dbReference>
<dbReference type="Proteomes" id="UP000619788">
    <property type="component" value="Unassembled WGS sequence"/>
</dbReference>
<evidence type="ECO:0000313" key="1">
    <source>
        <dbReference type="EMBL" id="GIH95077.1"/>
    </source>
</evidence>